<evidence type="ECO:0000313" key="1">
    <source>
        <dbReference type="EMBL" id="CAF4157323.1"/>
    </source>
</evidence>
<dbReference type="AlphaFoldDB" id="A0A819YC38"/>
<dbReference type="Proteomes" id="UP000663881">
    <property type="component" value="Unassembled WGS sequence"/>
</dbReference>
<dbReference type="EMBL" id="CAJOAY010007053">
    <property type="protein sequence ID" value="CAF4157323.1"/>
    <property type="molecule type" value="Genomic_DNA"/>
</dbReference>
<sequence>MWPMGWAEPITAQSSPLGAL</sequence>
<evidence type="ECO:0000313" key="2">
    <source>
        <dbReference type="Proteomes" id="UP000663881"/>
    </source>
</evidence>
<name>A0A819YC38_9BILA</name>
<organism evidence="1 2">
    <name type="scientific">Adineta steineri</name>
    <dbReference type="NCBI Taxonomy" id="433720"/>
    <lineage>
        <taxon>Eukaryota</taxon>
        <taxon>Metazoa</taxon>
        <taxon>Spiralia</taxon>
        <taxon>Gnathifera</taxon>
        <taxon>Rotifera</taxon>
        <taxon>Eurotatoria</taxon>
        <taxon>Bdelloidea</taxon>
        <taxon>Adinetida</taxon>
        <taxon>Adinetidae</taxon>
        <taxon>Adineta</taxon>
    </lineage>
</organism>
<reference evidence="1" key="1">
    <citation type="submission" date="2021-02" db="EMBL/GenBank/DDBJ databases">
        <authorList>
            <person name="Nowell W R."/>
        </authorList>
    </citation>
    <scope>NUCLEOTIDE SEQUENCE</scope>
</reference>
<accession>A0A819YC38</accession>
<proteinExistence type="predicted"/>
<gene>
    <name evidence="1" type="ORF">OKA104_LOCUS38590</name>
</gene>
<comment type="caution">
    <text evidence="1">The sequence shown here is derived from an EMBL/GenBank/DDBJ whole genome shotgun (WGS) entry which is preliminary data.</text>
</comment>
<protein>
    <submittedName>
        <fullName evidence="1">Uncharacterized protein</fullName>
    </submittedName>
</protein>
<feature type="non-terminal residue" evidence="1">
    <location>
        <position position="20"/>
    </location>
</feature>